<sequence>DLFCTEREMVGSQCCENPPGFSLSSGIGCVEDIGGLESYTTGSLSSKLGILLVSDVFGFEAPNLRKLAEKVAAAGYYVVVPYFLHGDPFTPGQSLMTWYMSHLAENAAEEARPVMEALRSKGISAIGAAGICWGAKVLVELSKLDDLKAIVMLHPSLVTVDDIEEIKVPVSILGAESDHISPPELVKEFEEVLSTKAEVDSFVKIFNGVRHGWTVRYNIKNEEAVKRAEEAHNDMLEWFFKHVRSSCVCRKSAL</sequence>
<gene>
    <name evidence="2" type="ORF">C5167_036431</name>
</gene>
<reference evidence="2 3" key="1">
    <citation type="journal article" date="2018" name="Science">
        <title>The opium poppy genome and morphinan production.</title>
        <authorList>
            <person name="Guo L."/>
            <person name="Winzer T."/>
            <person name="Yang X."/>
            <person name="Li Y."/>
            <person name="Ning Z."/>
            <person name="He Z."/>
            <person name="Teodor R."/>
            <person name="Lu Y."/>
            <person name="Bowser T.A."/>
            <person name="Graham I.A."/>
            <person name="Ye K."/>
        </authorList>
    </citation>
    <scope>NUCLEOTIDE SEQUENCE [LARGE SCALE GENOMIC DNA]</scope>
    <source>
        <strain evidence="3">cv. HN1</strain>
        <tissue evidence="2">Leaves</tissue>
    </source>
</reference>
<dbReference type="SUPFAM" id="SSF53474">
    <property type="entry name" value="alpha/beta-Hydrolases"/>
    <property type="match status" value="1"/>
</dbReference>
<accession>A0A4Y7I705</accession>
<dbReference type="OMA" id="PKQKWAK"/>
<evidence type="ECO:0000313" key="3">
    <source>
        <dbReference type="Proteomes" id="UP000316621"/>
    </source>
</evidence>
<dbReference type="Gramene" id="RZC43482">
    <property type="protein sequence ID" value="RZC43482"/>
    <property type="gene ID" value="C5167_036431"/>
</dbReference>
<organism evidence="2 3">
    <name type="scientific">Papaver somniferum</name>
    <name type="common">Opium poppy</name>
    <dbReference type="NCBI Taxonomy" id="3469"/>
    <lineage>
        <taxon>Eukaryota</taxon>
        <taxon>Viridiplantae</taxon>
        <taxon>Streptophyta</taxon>
        <taxon>Embryophyta</taxon>
        <taxon>Tracheophyta</taxon>
        <taxon>Spermatophyta</taxon>
        <taxon>Magnoliopsida</taxon>
        <taxon>Ranunculales</taxon>
        <taxon>Papaveraceae</taxon>
        <taxon>Papaveroideae</taxon>
        <taxon>Papaver</taxon>
    </lineage>
</organism>
<dbReference type="AlphaFoldDB" id="A0A4Y7I705"/>
<dbReference type="Gene3D" id="3.40.50.1820">
    <property type="entry name" value="alpha/beta hydrolase"/>
    <property type="match status" value="1"/>
</dbReference>
<dbReference type="InterPro" id="IPR029058">
    <property type="entry name" value="AB_hydrolase_fold"/>
</dbReference>
<dbReference type="PANTHER" id="PTHR17630:SF44">
    <property type="entry name" value="PROTEIN AIM2"/>
    <property type="match status" value="1"/>
</dbReference>
<proteinExistence type="predicted"/>
<dbReference type="STRING" id="3469.A0A4Y7I705"/>
<feature type="non-terminal residue" evidence="2">
    <location>
        <position position="1"/>
    </location>
</feature>
<name>A0A4Y7I705_PAPSO</name>
<dbReference type="GO" id="GO:0016787">
    <property type="term" value="F:hydrolase activity"/>
    <property type="evidence" value="ECO:0007669"/>
    <property type="project" value="InterPro"/>
</dbReference>
<keyword evidence="3" id="KW-1185">Reference proteome</keyword>
<dbReference type="EMBL" id="CM010715">
    <property type="protein sequence ID" value="RZC43482.1"/>
    <property type="molecule type" value="Genomic_DNA"/>
</dbReference>
<feature type="domain" description="Dienelactone hydrolase" evidence="1">
    <location>
        <begin position="44"/>
        <end position="241"/>
    </location>
</feature>
<dbReference type="Proteomes" id="UP000316621">
    <property type="component" value="Chromosome 1"/>
</dbReference>
<evidence type="ECO:0000313" key="2">
    <source>
        <dbReference type="EMBL" id="RZC43482.1"/>
    </source>
</evidence>
<dbReference type="Pfam" id="PF01738">
    <property type="entry name" value="DLH"/>
    <property type="match status" value="1"/>
</dbReference>
<dbReference type="PANTHER" id="PTHR17630">
    <property type="entry name" value="DIENELACTONE HYDROLASE"/>
    <property type="match status" value="1"/>
</dbReference>
<dbReference type="InterPro" id="IPR002925">
    <property type="entry name" value="Dienelactn_hydro"/>
</dbReference>
<evidence type="ECO:0000259" key="1">
    <source>
        <dbReference type="Pfam" id="PF01738"/>
    </source>
</evidence>
<protein>
    <recommendedName>
        <fullName evidence="1">Dienelactone hydrolase domain-containing protein</fullName>
    </recommendedName>
</protein>